<protein>
    <submittedName>
        <fullName evidence="2">Uncharacterized protein</fullName>
    </submittedName>
</protein>
<keyword evidence="3" id="KW-1185">Reference proteome</keyword>
<dbReference type="GeneID" id="63921037"/>
<evidence type="ECO:0000313" key="3">
    <source>
        <dbReference type="Proteomes" id="UP000030672"/>
    </source>
</evidence>
<evidence type="ECO:0000313" key="2">
    <source>
        <dbReference type="EMBL" id="KEQ65019.1"/>
    </source>
</evidence>
<dbReference type="Proteomes" id="UP000030672">
    <property type="component" value="Unassembled WGS sequence"/>
</dbReference>
<dbReference type="InterPro" id="IPR012334">
    <property type="entry name" value="Pectin_lyas_fold"/>
</dbReference>
<reference evidence="2 3" key="1">
    <citation type="journal article" date="2014" name="BMC Genomics">
        <title>Genome sequencing of four Aureobasidium pullulans varieties: biotechnological potential, stress tolerance, and description of new species.</title>
        <authorList>
            <person name="Gostin Ar C."/>
            <person name="Ohm R.A."/>
            <person name="Kogej T."/>
            <person name="Sonjak S."/>
            <person name="Turk M."/>
            <person name="Zajc J."/>
            <person name="Zalar P."/>
            <person name="Grube M."/>
            <person name="Sun H."/>
            <person name="Han J."/>
            <person name="Sharma A."/>
            <person name="Chiniquy J."/>
            <person name="Ngan C.Y."/>
            <person name="Lipzen A."/>
            <person name="Barry K."/>
            <person name="Grigoriev I.V."/>
            <person name="Gunde-Cimerman N."/>
        </authorList>
    </citation>
    <scope>NUCLEOTIDE SEQUENCE [LARGE SCALE GENOMIC DNA]</scope>
    <source>
        <strain evidence="2 3">CBS 110374</strain>
    </source>
</reference>
<gene>
    <name evidence="2" type="ORF">M437DRAFT_81998</name>
</gene>
<dbReference type="HOGENOM" id="CLU_1128863_0_0_1"/>
<dbReference type="Gene3D" id="2.160.20.10">
    <property type="entry name" value="Single-stranded right-handed beta-helix, Pectin lyase-like"/>
    <property type="match status" value="1"/>
</dbReference>
<feature type="compositionally biased region" description="Acidic residues" evidence="1">
    <location>
        <begin position="203"/>
        <end position="217"/>
    </location>
</feature>
<feature type="compositionally biased region" description="Polar residues" evidence="1">
    <location>
        <begin position="219"/>
        <end position="234"/>
    </location>
</feature>
<feature type="region of interest" description="Disordered" evidence="1">
    <location>
        <begin position="191"/>
        <end position="246"/>
    </location>
</feature>
<dbReference type="AlphaFoldDB" id="A0A074W0D6"/>
<accession>A0A074W0D6</accession>
<name>A0A074W0D6_AURM1</name>
<dbReference type="STRING" id="1043003.A0A074W0D6"/>
<dbReference type="RefSeq" id="XP_040882042.1">
    <property type="nucleotide sequence ID" value="XM_041027664.1"/>
</dbReference>
<organism evidence="2 3">
    <name type="scientific">Aureobasidium melanogenum (strain CBS 110374)</name>
    <name type="common">Aureobasidium pullulans var. melanogenum</name>
    <dbReference type="NCBI Taxonomy" id="1043003"/>
    <lineage>
        <taxon>Eukaryota</taxon>
        <taxon>Fungi</taxon>
        <taxon>Dikarya</taxon>
        <taxon>Ascomycota</taxon>
        <taxon>Pezizomycotina</taxon>
        <taxon>Dothideomycetes</taxon>
        <taxon>Dothideomycetidae</taxon>
        <taxon>Dothideales</taxon>
        <taxon>Saccotheciaceae</taxon>
        <taxon>Aureobasidium</taxon>
    </lineage>
</organism>
<dbReference type="EMBL" id="KL584827">
    <property type="protein sequence ID" value="KEQ65019.1"/>
    <property type="molecule type" value="Genomic_DNA"/>
</dbReference>
<sequence>MGATPDPRNTVMFADQARDNGVDSENITYYTNTNCIRQRTSSQIETPYYYAKVEGPDPSTNALGQINADPDLTNCQTGDGKCIQPWALRIVSSDETYIAGAGMYACFYDEYSQACVDKQSCQRSMVSTYLSSNLWLYNMITIGATEMISPYGTDYLPALAADNTHPTGHPYWSRINAWLLIAISNGSPWPLIDDPEPPNLKDDSEDGNDDSGNEDQPQEPRSTSPTRTRSDNSTYQYRYKRRRRGR</sequence>
<proteinExistence type="predicted"/>
<evidence type="ECO:0000256" key="1">
    <source>
        <dbReference type="SAM" id="MobiDB-lite"/>
    </source>
</evidence>